<dbReference type="InterPro" id="IPR003661">
    <property type="entry name" value="HisK_dim/P_dom"/>
</dbReference>
<dbReference type="InterPro" id="IPR035965">
    <property type="entry name" value="PAS-like_dom_sf"/>
</dbReference>
<reference evidence="17 18" key="1">
    <citation type="submission" date="2019-03" db="EMBL/GenBank/DDBJ databases">
        <title>Complete genome sequence of two outbreak-associated Acinetobacter haemolyticus strains.</title>
        <authorList>
            <person name="Bai L."/>
            <person name="Zhang S.-C."/>
            <person name="Deng Y."/>
            <person name="Song C.-C."/>
            <person name="Kang G.-B."/>
            <person name="Dong Y."/>
            <person name="Wang Y."/>
            <person name="Gao F."/>
            <person name="Huang H."/>
        </authorList>
    </citation>
    <scope>NUCLEOTIDE SEQUENCE [LARGE SCALE GENOMIC DNA]</scope>
    <source>
        <strain evidence="17 18">TJR01</strain>
    </source>
</reference>
<evidence type="ECO:0000259" key="15">
    <source>
        <dbReference type="PROSITE" id="PS50109"/>
    </source>
</evidence>
<dbReference type="PANTHER" id="PTHR43065:SF16">
    <property type="entry name" value="SENSORY HISTIDINE KINASE_PHOSPHATASE NTRB"/>
    <property type="match status" value="1"/>
</dbReference>
<evidence type="ECO:0000256" key="4">
    <source>
        <dbReference type="ARBA" id="ARBA00022679"/>
    </source>
</evidence>
<evidence type="ECO:0000259" key="16">
    <source>
        <dbReference type="PROSITE" id="PS50112"/>
    </source>
</evidence>
<dbReference type="GO" id="GO:0000155">
    <property type="term" value="F:phosphorelay sensor kinase activity"/>
    <property type="evidence" value="ECO:0007669"/>
    <property type="project" value="InterPro"/>
</dbReference>
<gene>
    <name evidence="17" type="ORF">AHTJR_08640</name>
</gene>
<dbReference type="CDD" id="cd00082">
    <property type="entry name" value="HisKA"/>
    <property type="match status" value="1"/>
</dbReference>
<organism evidence="17 18">
    <name type="scientific">Acinetobacter haemolyticus</name>
    <dbReference type="NCBI Taxonomy" id="29430"/>
    <lineage>
        <taxon>Bacteria</taxon>
        <taxon>Pseudomonadati</taxon>
        <taxon>Pseudomonadota</taxon>
        <taxon>Gammaproteobacteria</taxon>
        <taxon>Moraxellales</taxon>
        <taxon>Moraxellaceae</taxon>
        <taxon>Acinetobacter</taxon>
    </lineage>
</organism>
<keyword evidence="7" id="KW-0378">Hydrolase</keyword>
<dbReference type="InterPro" id="IPR005467">
    <property type="entry name" value="His_kinase_dom"/>
</dbReference>
<keyword evidence="4" id="KW-0808">Transferase</keyword>
<dbReference type="EC" id="2.7.13.3" evidence="2"/>
<dbReference type="Gene3D" id="3.30.565.10">
    <property type="entry name" value="Histidine kinase-like ATPase, C-terminal domain"/>
    <property type="match status" value="1"/>
</dbReference>
<proteinExistence type="predicted"/>
<dbReference type="Proteomes" id="UP000294395">
    <property type="component" value="Chromosome"/>
</dbReference>
<dbReference type="EMBL" id="CP038009">
    <property type="protein sequence ID" value="QBQ16344.1"/>
    <property type="molecule type" value="Genomic_DNA"/>
</dbReference>
<dbReference type="Pfam" id="PF02518">
    <property type="entry name" value="HATPase_c"/>
    <property type="match status" value="1"/>
</dbReference>
<keyword evidence="10" id="KW-0535">Nitrogen fixation</keyword>
<accession>A0A4P7B5H6</accession>
<dbReference type="SUPFAM" id="SSF55874">
    <property type="entry name" value="ATPase domain of HSP90 chaperone/DNA topoisomerase II/histidine kinase"/>
    <property type="match status" value="1"/>
</dbReference>
<feature type="domain" description="Histidine kinase" evidence="15">
    <location>
        <begin position="144"/>
        <end position="364"/>
    </location>
</feature>
<keyword evidence="9" id="KW-0902">Two-component regulatory system</keyword>
<dbReference type="PROSITE" id="PS50112">
    <property type="entry name" value="PAS"/>
    <property type="match status" value="1"/>
</dbReference>
<evidence type="ECO:0000256" key="8">
    <source>
        <dbReference type="ARBA" id="ARBA00022840"/>
    </source>
</evidence>
<sequence length="369" mass="41554">MDQHNTIDYRLLVDNLTTAILLVDSHLNIFYLNSACEALFDISLLRASGQPVLNLLHAHDDPFNTYEALLNTLKSGQHYTRREAVINVNFKSIHVDYTVSQLNTGKNQSSLLLIELNPIDRMLKISKEENLVQQHQVARQLVRGVAHEIKNPLAGIRGATQLLARSLNDDSYGEFTDIIISEVDRLTNLADTMLGSRQLPSYEHVNVHEPLERVRSLITNQTKKKIKITRDYDLSLPDVMADRDQLIQVMLNISVNAVQAMTENKDFFVDSEPELILKTRIQRLVTINGVLNRSTIRIDIEDNGPGVPESILESVFYPLVTGRAKGTGLGLSIAQNIMHQHNGMIECQSVAGKTVFSLYLPWESNHVTK</sequence>
<dbReference type="Pfam" id="PF00989">
    <property type="entry name" value="PAS"/>
    <property type="match status" value="1"/>
</dbReference>
<keyword evidence="5" id="KW-0547">Nucleotide-binding</keyword>
<evidence type="ECO:0000256" key="13">
    <source>
        <dbReference type="ARBA" id="ARBA00042313"/>
    </source>
</evidence>
<keyword evidence="3" id="KW-0597">Phosphoprotein</keyword>
<feature type="domain" description="PAS" evidence="16">
    <location>
        <begin position="5"/>
        <end position="60"/>
    </location>
</feature>
<dbReference type="Gene3D" id="3.30.450.20">
    <property type="entry name" value="PAS domain"/>
    <property type="match status" value="1"/>
</dbReference>
<evidence type="ECO:0000256" key="2">
    <source>
        <dbReference type="ARBA" id="ARBA00012438"/>
    </source>
</evidence>
<evidence type="ECO:0000256" key="10">
    <source>
        <dbReference type="ARBA" id="ARBA00023231"/>
    </source>
</evidence>
<evidence type="ECO:0000256" key="11">
    <source>
        <dbReference type="ARBA" id="ARBA00037696"/>
    </source>
</evidence>
<evidence type="ECO:0000256" key="6">
    <source>
        <dbReference type="ARBA" id="ARBA00022777"/>
    </source>
</evidence>
<evidence type="ECO:0000313" key="18">
    <source>
        <dbReference type="Proteomes" id="UP000294395"/>
    </source>
</evidence>
<keyword evidence="6" id="KW-0418">Kinase</keyword>
<dbReference type="InterPro" id="IPR003594">
    <property type="entry name" value="HATPase_dom"/>
</dbReference>
<dbReference type="GO" id="GO:0006355">
    <property type="term" value="P:regulation of DNA-templated transcription"/>
    <property type="evidence" value="ECO:0007669"/>
    <property type="project" value="InterPro"/>
</dbReference>
<evidence type="ECO:0000256" key="9">
    <source>
        <dbReference type="ARBA" id="ARBA00023012"/>
    </source>
</evidence>
<evidence type="ECO:0000256" key="1">
    <source>
        <dbReference type="ARBA" id="ARBA00000085"/>
    </source>
</evidence>
<dbReference type="NCBIfam" id="NF008293">
    <property type="entry name" value="PRK11073.1"/>
    <property type="match status" value="1"/>
</dbReference>
<keyword evidence="8" id="KW-0067">ATP-binding</keyword>
<dbReference type="PANTHER" id="PTHR43065">
    <property type="entry name" value="SENSOR HISTIDINE KINASE"/>
    <property type="match status" value="1"/>
</dbReference>
<dbReference type="SMART" id="SM00388">
    <property type="entry name" value="HisKA"/>
    <property type="match status" value="1"/>
</dbReference>
<dbReference type="InterPro" id="IPR004358">
    <property type="entry name" value="Sig_transdc_His_kin-like_C"/>
</dbReference>
<dbReference type="SUPFAM" id="SSF55785">
    <property type="entry name" value="PYP-like sensor domain (PAS domain)"/>
    <property type="match status" value="1"/>
</dbReference>
<dbReference type="CDD" id="cd00130">
    <property type="entry name" value="PAS"/>
    <property type="match status" value="1"/>
</dbReference>
<comment type="catalytic activity">
    <reaction evidence="1">
        <text>ATP + protein L-histidine = ADP + protein N-phospho-L-histidine.</text>
        <dbReference type="EC" id="2.7.13.3"/>
    </reaction>
</comment>
<dbReference type="Pfam" id="PF00512">
    <property type="entry name" value="HisKA"/>
    <property type="match status" value="1"/>
</dbReference>
<name>A0A4P7B5H6_ACIHA</name>
<dbReference type="InterPro" id="IPR036890">
    <property type="entry name" value="HATPase_C_sf"/>
</dbReference>
<dbReference type="InterPro" id="IPR013767">
    <property type="entry name" value="PAS_fold"/>
</dbReference>
<evidence type="ECO:0000256" key="12">
    <source>
        <dbReference type="ARBA" id="ARBA00039567"/>
    </source>
</evidence>
<dbReference type="RefSeq" id="WP_134252429.1">
    <property type="nucleotide sequence ID" value="NZ_CP038009.1"/>
</dbReference>
<dbReference type="InterPro" id="IPR036097">
    <property type="entry name" value="HisK_dim/P_sf"/>
</dbReference>
<dbReference type="SMART" id="SM00387">
    <property type="entry name" value="HATPase_c"/>
    <property type="match status" value="1"/>
</dbReference>
<dbReference type="PROSITE" id="PS50109">
    <property type="entry name" value="HIS_KIN"/>
    <property type="match status" value="1"/>
</dbReference>
<dbReference type="PRINTS" id="PR00344">
    <property type="entry name" value="BCTRLSENSOR"/>
</dbReference>
<evidence type="ECO:0000256" key="7">
    <source>
        <dbReference type="ARBA" id="ARBA00022801"/>
    </source>
</evidence>
<dbReference type="SUPFAM" id="SSF47384">
    <property type="entry name" value="Homodimeric domain of signal transducing histidine kinase"/>
    <property type="match status" value="1"/>
</dbReference>
<evidence type="ECO:0000256" key="3">
    <source>
        <dbReference type="ARBA" id="ARBA00022553"/>
    </source>
</evidence>
<dbReference type="Gene3D" id="1.10.287.130">
    <property type="match status" value="1"/>
</dbReference>
<dbReference type="GO" id="GO:0005524">
    <property type="term" value="F:ATP binding"/>
    <property type="evidence" value="ECO:0007669"/>
    <property type="project" value="UniProtKB-KW"/>
</dbReference>
<protein>
    <recommendedName>
        <fullName evidence="12">Sensory histidine kinase/phosphatase NtrB</fullName>
        <ecNumber evidence="2">2.7.13.3</ecNumber>
    </recommendedName>
    <alternativeName>
        <fullName evidence="13">Nitrogen regulation protein NR(II)</fullName>
    </alternativeName>
    <alternativeName>
        <fullName evidence="14">Nitrogen regulator II</fullName>
    </alternativeName>
</protein>
<dbReference type="NCBIfam" id="TIGR00229">
    <property type="entry name" value="sensory_box"/>
    <property type="match status" value="1"/>
</dbReference>
<dbReference type="InterPro" id="IPR000014">
    <property type="entry name" value="PAS"/>
</dbReference>
<dbReference type="GO" id="GO:0016787">
    <property type="term" value="F:hydrolase activity"/>
    <property type="evidence" value="ECO:0007669"/>
    <property type="project" value="UniProtKB-KW"/>
</dbReference>
<evidence type="ECO:0000313" key="17">
    <source>
        <dbReference type="EMBL" id="QBQ16344.1"/>
    </source>
</evidence>
<evidence type="ECO:0000256" key="5">
    <source>
        <dbReference type="ARBA" id="ARBA00022741"/>
    </source>
</evidence>
<comment type="function">
    <text evidence="11">Member of the two-component regulatory system NtrB/NtrC, which controls expression of the nitrogen-regulated (ntr) genes in response to nitrogen limitation. Under conditions of nitrogen limitation, NtrB autophosphorylates and transfers the phosphoryl group to NtrC. In the presence of nitrogen, acts as a phosphatase that dephosphorylates and inactivates NtrC.</text>
</comment>
<dbReference type="AlphaFoldDB" id="A0A4P7B5H6"/>
<evidence type="ECO:0000256" key="14">
    <source>
        <dbReference type="ARBA" id="ARBA00043094"/>
    </source>
</evidence>
<dbReference type="SMART" id="SM00091">
    <property type="entry name" value="PAS"/>
    <property type="match status" value="1"/>
</dbReference>